<dbReference type="RefSeq" id="WP_369948484.1">
    <property type="nucleotide sequence ID" value="NZ_JBCLSH010000024.1"/>
</dbReference>
<evidence type="ECO:0000313" key="2">
    <source>
        <dbReference type="EMBL" id="MEY8443969.1"/>
    </source>
</evidence>
<organism evidence="2 3">
    <name type="scientific">Lactococcus ileimucosae</name>
    <dbReference type="NCBI Taxonomy" id="2941329"/>
    <lineage>
        <taxon>Bacteria</taxon>
        <taxon>Bacillati</taxon>
        <taxon>Bacillota</taxon>
        <taxon>Bacilli</taxon>
        <taxon>Lactobacillales</taxon>
        <taxon>Streptococcaceae</taxon>
        <taxon>Lactococcus</taxon>
    </lineage>
</organism>
<evidence type="ECO:0000313" key="3">
    <source>
        <dbReference type="Proteomes" id="UP001565283"/>
    </source>
</evidence>
<evidence type="ECO:0000256" key="1">
    <source>
        <dbReference type="SAM" id="Phobius"/>
    </source>
</evidence>
<keyword evidence="3" id="KW-1185">Reference proteome</keyword>
<proteinExistence type="predicted"/>
<comment type="caution">
    <text evidence="2">The sequence shown here is derived from an EMBL/GenBank/DDBJ whole genome shotgun (WGS) entry which is preliminary data.</text>
</comment>
<sequence length="167" mass="19166">MKNIIQEEDSLSVKGDAKGSVLTAFAIICLISLPYTYIVGGTMVLSLTIVLAVILLLLSGLKIIKDRKKLYLKLDKKTLIVYPYGSEKQSYIVPVERILYLTTKDFRKSTNNSIFTLVLTAENKPEVQWINEDWVQTLNKHEIKLDYLPVKKKDFPQFVEILWTNVK</sequence>
<reference evidence="2 3" key="1">
    <citation type="submission" date="2024-03" db="EMBL/GenBank/DDBJ databases">
        <title>Mouse gut bacterial collection (mGBC) of GemPharmatech.</title>
        <authorList>
            <person name="He Y."/>
            <person name="Dong L."/>
            <person name="Wu D."/>
            <person name="Gao X."/>
            <person name="Lin Z."/>
        </authorList>
    </citation>
    <scope>NUCLEOTIDE SEQUENCE [LARGE SCALE GENOMIC DNA]</scope>
    <source>
        <strain evidence="2 3">61-15</strain>
    </source>
</reference>
<dbReference type="Proteomes" id="UP001565283">
    <property type="component" value="Unassembled WGS sequence"/>
</dbReference>
<keyword evidence="1" id="KW-1133">Transmembrane helix</keyword>
<keyword evidence="1" id="KW-0472">Membrane</keyword>
<name>A0ABV4D4M8_9LACT</name>
<feature type="transmembrane region" description="Helical" evidence="1">
    <location>
        <begin position="44"/>
        <end position="64"/>
    </location>
</feature>
<feature type="transmembrane region" description="Helical" evidence="1">
    <location>
        <begin position="21"/>
        <end position="38"/>
    </location>
</feature>
<dbReference type="EMBL" id="JBCLSH010000024">
    <property type="protein sequence ID" value="MEY8443969.1"/>
    <property type="molecule type" value="Genomic_DNA"/>
</dbReference>
<protein>
    <submittedName>
        <fullName evidence="2">Uncharacterized protein</fullName>
    </submittedName>
</protein>
<gene>
    <name evidence="2" type="ORF">AALA52_06920</name>
</gene>
<accession>A0ABV4D4M8</accession>
<keyword evidence="1" id="KW-0812">Transmembrane</keyword>